<dbReference type="AlphaFoldDB" id="A0A1Y1HMT0"/>
<dbReference type="InterPro" id="IPR014756">
    <property type="entry name" value="Ig_E-set"/>
</dbReference>
<dbReference type="Gene3D" id="2.60.40.10">
    <property type="entry name" value="Immunoglobulins"/>
    <property type="match status" value="1"/>
</dbReference>
<dbReference type="InterPro" id="IPR013783">
    <property type="entry name" value="Ig-like_fold"/>
</dbReference>
<accession>A0A1Y1HMT0</accession>
<protein>
    <submittedName>
        <fullName evidence="2">Uncharacterized protein</fullName>
    </submittedName>
</protein>
<reference evidence="2 3" key="1">
    <citation type="journal article" date="2014" name="Nat. Commun.">
        <title>Klebsormidium flaccidum genome reveals primary factors for plant terrestrial adaptation.</title>
        <authorList>
            <person name="Hori K."/>
            <person name="Maruyama F."/>
            <person name="Fujisawa T."/>
            <person name="Togashi T."/>
            <person name="Yamamoto N."/>
            <person name="Seo M."/>
            <person name="Sato S."/>
            <person name="Yamada T."/>
            <person name="Mori H."/>
            <person name="Tajima N."/>
            <person name="Moriyama T."/>
            <person name="Ikeuchi M."/>
            <person name="Watanabe M."/>
            <person name="Wada H."/>
            <person name="Kobayashi K."/>
            <person name="Saito M."/>
            <person name="Masuda T."/>
            <person name="Sasaki-Sekimoto Y."/>
            <person name="Mashiguchi K."/>
            <person name="Awai K."/>
            <person name="Shimojima M."/>
            <person name="Masuda S."/>
            <person name="Iwai M."/>
            <person name="Nobusawa T."/>
            <person name="Narise T."/>
            <person name="Kondo S."/>
            <person name="Saito H."/>
            <person name="Sato R."/>
            <person name="Murakawa M."/>
            <person name="Ihara Y."/>
            <person name="Oshima-Yamada Y."/>
            <person name="Ohtaka K."/>
            <person name="Satoh M."/>
            <person name="Sonobe K."/>
            <person name="Ishii M."/>
            <person name="Ohtani R."/>
            <person name="Kanamori-Sato M."/>
            <person name="Honoki R."/>
            <person name="Miyazaki D."/>
            <person name="Mochizuki H."/>
            <person name="Umetsu J."/>
            <person name="Higashi K."/>
            <person name="Shibata D."/>
            <person name="Kamiya Y."/>
            <person name="Sato N."/>
            <person name="Nakamura Y."/>
            <person name="Tabata S."/>
            <person name="Ida S."/>
            <person name="Kurokawa K."/>
            <person name="Ohta H."/>
        </authorList>
    </citation>
    <scope>NUCLEOTIDE SEQUENCE [LARGE SCALE GENOMIC DNA]</scope>
    <source>
        <strain evidence="2 3">NIES-2285</strain>
    </source>
</reference>
<gene>
    <name evidence="2" type="ORF">KFL_000280180</name>
</gene>
<keyword evidence="3" id="KW-1185">Reference proteome</keyword>
<name>A0A1Y1HMT0_KLENI</name>
<feature type="compositionally biased region" description="Polar residues" evidence="1">
    <location>
        <begin position="95"/>
        <end position="109"/>
    </location>
</feature>
<organism evidence="2 3">
    <name type="scientific">Klebsormidium nitens</name>
    <name type="common">Green alga</name>
    <name type="synonym">Ulothrix nitens</name>
    <dbReference type="NCBI Taxonomy" id="105231"/>
    <lineage>
        <taxon>Eukaryota</taxon>
        <taxon>Viridiplantae</taxon>
        <taxon>Streptophyta</taxon>
        <taxon>Klebsormidiophyceae</taxon>
        <taxon>Klebsormidiales</taxon>
        <taxon>Klebsormidiaceae</taxon>
        <taxon>Klebsormidium</taxon>
    </lineage>
</organism>
<dbReference type="Proteomes" id="UP000054558">
    <property type="component" value="Unassembled WGS sequence"/>
</dbReference>
<feature type="region of interest" description="Disordered" evidence="1">
    <location>
        <begin position="95"/>
        <end position="115"/>
    </location>
</feature>
<evidence type="ECO:0000313" key="2">
    <source>
        <dbReference type="EMBL" id="GAQ79313.1"/>
    </source>
</evidence>
<evidence type="ECO:0000256" key="1">
    <source>
        <dbReference type="SAM" id="MobiDB-lite"/>
    </source>
</evidence>
<evidence type="ECO:0000313" key="3">
    <source>
        <dbReference type="Proteomes" id="UP000054558"/>
    </source>
</evidence>
<sequence>MMDLGSLRASFHCIVRPTVAGCTMLLLALLLIACLQSDENMLEKAASGQFLIQGVSFTTLLNIDNEEIRAERTGQLEDLMSVALAEGETREFQVQNTSLTEARSPTRDNAAQDRGVADLEVTVPDGPLEERSMEALQGEGSAGYSEDTVIEEQAVQLPWVDQAVPYQWEQCGRKGHELGKATCVYGPGARGAKVMEPTYFFINVFNWKDNCYARMTGPAIFVVKMKFEGLHILRGSYTAHEPGEYQLWISCKTSHANGTVRALPPNSKFVPWHHHELIAESPITLTVLPNPKVAPRGCQPCTGPDVGTLGGQWISKGVLADQCGLEAVGAVEEWHDDEHVWVPRQCTLPFFSREEFGRRFAGADLILMGDSTVRGTFCDLQNWLHFKNGPEFFSGPYEMHTDGSSSWDYRTCGYNDLQPVSKNFAVVSPNPFQFEDVRIRYIEAREPETFATAQAEVWKHVEAHPERTYRAVLANFGLWWWHRYSPVCAPTSLIRILLDHLRCKRDSPMPIPLEEGIDPFDCDWKSGLRNLGLPVTGEGYNASVGGEWEVKDVVKARCVEPFPGRVVYRSITGKFDDHNMCTEGYKHVFDVGEVCAQKLETDRMLLESFGGTASWDRNPLLMDVFDMVYARPDRSLDSYHFFSHKCIEKPCGTLTWKYERCCYVGNVAPWSGSMSMTNLFLHQLASDPLLTGRAVTGLQDSA</sequence>
<dbReference type="SUPFAM" id="SSF81296">
    <property type="entry name" value="E set domains"/>
    <property type="match status" value="1"/>
</dbReference>
<dbReference type="EMBL" id="DF236977">
    <property type="protein sequence ID" value="GAQ79313.1"/>
    <property type="molecule type" value="Genomic_DNA"/>
</dbReference>
<proteinExistence type="predicted"/>